<dbReference type="InterPro" id="IPR003768">
    <property type="entry name" value="ScpA"/>
</dbReference>
<reference evidence="2" key="1">
    <citation type="submission" date="2015-10" db="EMBL/GenBank/DDBJ databases">
        <title>Niche specialization of a soil ammonia-oxidizing archaeon, Candidatus Nitrosocosmicus oleophilus.</title>
        <authorList>
            <person name="Jung M.-Y."/>
            <person name="Rhee S.-K."/>
        </authorList>
    </citation>
    <scope>NUCLEOTIDE SEQUENCE [LARGE SCALE GENOMIC DNA]</scope>
    <source>
        <strain evidence="2">MY3</strain>
    </source>
</reference>
<dbReference type="PANTHER" id="PTHR33969">
    <property type="entry name" value="SEGREGATION AND CONDENSATION PROTEIN A"/>
    <property type="match status" value="1"/>
</dbReference>
<sequence>MVDEKIELDQISTKKKISQPPLNLLFNPSLIGRNDVWQINIVKLLETLLSTLTKSSYKDLRVCGVAILTSTLIHRLKVESIFRLEKIANKDQQTVSEREKEFIEMAPIPEISNLTLPFRKELSYPVSLEDLISILETMITDLTNPVVKRTSLNLEPVEVIDFQHYLIKFEKIIEEFEQKIMIRLENEREINFNEMMSGLDRIDIARYFIAMLYLSMKDKVEIITGFTDLNNGIEYLDSSTEMTESIESTDKISTWIKIAPKNRLEEK</sequence>
<dbReference type="PANTHER" id="PTHR33969:SF2">
    <property type="entry name" value="SEGREGATION AND CONDENSATION PROTEIN A"/>
    <property type="match status" value="1"/>
</dbReference>
<proteinExistence type="predicted"/>
<name>A0A654MB37_9ARCH</name>
<evidence type="ECO:0000313" key="2">
    <source>
        <dbReference type="Proteomes" id="UP000058925"/>
    </source>
</evidence>
<keyword evidence="2" id="KW-1185">Reference proteome</keyword>
<gene>
    <name evidence="1" type="ORF">NMY3_02500</name>
</gene>
<dbReference type="InterPro" id="IPR023093">
    <property type="entry name" value="ScpA-like_C"/>
</dbReference>
<protein>
    <submittedName>
        <fullName evidence="1">ScpA/B protein</fullName>
    </submittedName>
</protein>
<dbReference type="KEGG" id="taa:NMY3_02500"/>
<evidence type="ECO:0000313" key="1">
    <source>
        <dbReference type="EMBL" id="ALI36692.1"/>
    </source>
</evidence>
<organism evidence="1 2">
    <name type="scientific">Candidatus Nitrosocosmicus oleophilus</name>
    <dbReference type="NCBI Taxonomy" id="1353260"/>
    <lineage>
        <taxon>Archaea</taxon>
        <taxon>Nitrososphaerota</taxon>
        <taxon>Nitrososphaeria</taxon>
        <taxon>Nitrososphaerales</taxon>
        <taxon>Nitrososphaeraceae</taxon>
        <taxon>Candidatus Nitrosocosmicus</taxon>
    </lineage>
</organism>
<dbReference type="Gene3D" id="1.10.10.580">
    <property type="entry name" value="Structural maintenance of chromosome 1. Chain E"/>
    <property type="match status" value="1"/>
</dbReference>
<dbReference type="Proteomes" id="UP000058925">
    <property type="component" value="Chromosome"/>
</dbReference>
<dbReference type="GeneID" id="60422441"/>
<dbReference type="RefSeq" id="WP_196815915.1">
    <property type="nucleotide sequence ID" value="NZ_CP012850.1"/>
</dbReference>
<dbReference type="OrthoDB" id="9051at2157"/>
<dbReference type="AlphaFoldDB" id="A0A654MB37"/>
<dbReference type="EMBL" id="CP012850">
    <property type="protein sequence ID" value="ALI36692.1"/>
    <property type="molecule type" value="Genomic_DNA"/>
</dbReference>
<accession>A0A654MB37</accession>